<gene>
    <name evidence="2" type="ORF">AF333_22595</name>
    <name evidence="3" type="ORF">SAMN04487909_12715</name>
</gene>
<dbReference type="EMBL" id="LGUG01000004">
    <property type="protein sequence ID" value="KON97805.1"/>
    <property type="molecule type" value="Genomic_DNA"/>
</dbReference>
<sequence>MKEVINTKLAPGAIGPYSQGTKWKDLIFTSGQIPLDPKTGDLVEGDIEVQARRTLENLKAVIEASGSSITNVLKTTCYITDMNHFQKFNSVYQEYFREGVPARSCIAVVELPKGALCEVEAIAVIKEL</sequence>
<dbReference type="Gene3D" id="3.30.1330.40">
    <property type="entry name" value="RutC-like"/>
    <property type="match status" value="1"/>
</dbReference>
<dbReference type="InterPro" id="IPR006056">
    <property type="entry name" value="RidA"/>
</dbReference>
<dbReference type="Proteomes" id="UP000182836">
    <property type="component" value="Unassembled WGS sequence"/>
</dbReference>
<dbReference type="PANTHER" id="PTHR11803:SF58">
    <property type="entry name" value="PROTEIN HMF1-RELATED"/>
    <property type="match status" value="1"/>
</dbReference>
<dbReference type="AlphaFoldDB" id="A0A0D1X663"/>
<dbReference type="Proteomes" id="UP000037269">
    <property type="component" value="Unassembled WGS sequence"/>
</dbReference>
<evidence type="ECO:0000313" key="3">
    <source>
        <dbReference type="EMBL" id="SDJ73958.1"/>
    </source>
</evidence>
<keyword evidence="4" id="KW-1185">Reference proteome</keyword>
<proteinExistence type="inferred from homology"/>
<dbReference type="PANTHER" id="PTHR11803">
    <property type="entry name" value="2-IMINOBUTANOATE/2-IMINOPROPANOATE DEAMINASE RIDA"/>
    <property type="match status" value="1"/>
</dbReference>
<dbReference type="PATRIC" id="fig|47500.8.peg.4797"/>
<dbReference type="STRING" id="47500.AF333_22595"/>
<dbReference type="CDD" id="cd00448">
    <property type="entry name" value="YjgF_YER057c_UK114_family"/>
    <property type="match status" value="1"/>
</dbReference>
<protein>
    <submittedName>
        <fullName evidence="3">Reactive intermediate/imine deaminase</fullName>
    </submittedName>
</protein>
<dbReference type="NCBIfam" id="TIGR00004">
    <property type="entry name" value="Rid family detoxifying hydrolase"/>
    <property type="match status" value="1"/>
</dbReference>
<reference evidence="2 4" key="1">
    <citation type="submission" date="2015-07" db="EMBL/GenBank/DDBJ databases">
        <title>Fjat-14205 dsm 2895.</title>
        <authorList>
            <person name="Liu B."/>
            <person name="Wang J."/>
            <person name="Zhu Y."/>
            <person name="Liu G."/>
            <person name="Chen Q."/>
            <person name="Chen Z."/>
            <person name="Lan J."/>
            <person name="Che J."/>
            <person name="Ge C."/>
            <person name="Shi H."/>
            <person name="Pan Z."/>
            <person name="Liu X."/>
        </authorList>
    </citation>
    <scope>NUCLEOTIDE SEQUENCE [LARGE SCALE GENOMIC DNA]</scope>
    <source>
        <strain evidence="2 4">DSM 2895</strain>
    </source>
</reference>
<dbReference type="Pfam" id="PF01042">
    <property type="entry name" value="Ribonuc_L-PSP"/>
    <property type="match status" value="1"/>
</dbReference>
<dbReference type="InterPro" id="IPR035959">
    <property type="entry name" value="RutC-like_sf"/>
</dbReference>
<evidence type="ECO:0000313" key="2">
    <source>
        <dbReference type="EMBL" id="KON97805.1"/>
    </source>
</evidence>
<accession>A0A0D1X663</accession>
<dbReference type="RefSeq" id="WP_043069080.1">
    <property type="nucleotide sequence ID" value="NZ_BJOA01000171.1"/>
</dbReference>
<dbReference type="GeneID" id="42307925"/>
<dbReference type="FunFam" id="3.30.1330.40:FF:000001">
    <property type="entry name" value="L-PSP family endoribonuclease"/>
    <property type="match status" value="1"/>
</dbReference>
<dbReference type="GO" id="GO:0019239">
    <property type="term" value="F:deaminase activity"/>
    <property type="evidence" value="ECO:0007669"/>
    <property type="project" value="TreeGrafter"/>
</dbReference>
<name>A0A0D1X663_ANEMI</name>
<dbReference type="InterPro" id="IPR006175">
    <property type="entry name" value="YjgF/YER057c/UK114"/>
</dbReference>
<evidence type="ECO:0000313" key="4">
    <source>
        <dbReference type="Proteomes" id="UP000037269"/>
    </source>
</evidence>
<dbReference type="EMBL" id="FNED01000027">
    <property type="protein sequence ID" value="SDJ73958.1"/>
    <property type="molecule type" value="Genomic_DNA"/>
</dbReference>
<evidence type="ECO:0000313" key="5">
    <source>
        <dbReference type="Proteomes" id="UP000182836"/>
    </source>
</evidence>
<dbReference type="OrthoDB" id="9803101at2"/>
<reference evidence="3 5" key="2">
    <citation type="submission" date="2016-10" db="EMBL/GenBank/DDBJ databases">
        <authorList>
            <person name="de Groot N.N."/>
        </authorList>
    </citation>
    <scope>NUCLEOTIDE SEQUENCE [LARGE SCALE GENOMIC DNA]</scope>
    <source>
        <strain evidence="3 5">DSM 2895</strain>
    </source>
</reference>
<dbReference type="SUPFAM" id="SSF55298">
    <property type="entry name" value="YjgF-like"/>
    <property type="match status" value="1"/>
</dbReference>
<comment type="similarity">
    <text evidence="1">Belongs to the RutC family.</text>
</comment>
<evidence type="ECO:0000256" key="1">
    <source>
        <dbReference type="ARBA" id="ARBA00010552"/>
    </source>
</evidence>
<organism evidence="2 4">
    <name type="scientific">Aneurinibacillus migulanus</name>
    <name type="common">Bacillus migulanus</name>
    <dbReference type="NCBI Taxonomy" id="47500"/>
    <lineage>
        <taxon>Bacteria</taxon>
        <taxon>Bacillati</taxon>
        <taxon>Bacillota</taxon>
        <taxon>Bacilli</taxon>
        <taxon>Bacillales</taxon>
        <taxon>Paenibacillaceae</taxon>
        <taxon>Aneurinibacillus group</taxon>
        <taxon>Aneurinibacillus</taxon>
    </lineage>
</organism>
<dbReference type="GO" id="GO:0005829">
    <property type="term" value="C:cytosol"/>
    <property type="evidence" value="ECO:0007669"/>
    <property type="project" value="TreeGrafter"/>
</dbReference>